<dbReference type="eggNOG" id="ENOG5031D1B">
    <property type="taxonomic scope" value="Bacteria"/>
</dbReference>
<organism evidence="1 2">
    <name type="scientific">Treponema bryantii</name>
    <dbReference type="NCBI Taxonomy" id="163"/>
    <lineage>
        <taxon>Bacteria</taxon>
        <taxon>Pseudomonadati</taxon>
        <taxon>Spirochaetota</taxon>
        <taxon>Spirochaetia</taxon>
        <taxon>Spirochaetales</taxon>
        <taxon>Treponemataceae</taxon>
        <taxon>Treponema</taxon>
    </lineage>
</organism>
<sequence length="72" mass="8471">MDKKTKQCVKMLRDLVSDVQGAPFPGGELKSELYEIWYEHAQRAAVECFEYLNDNFPEEQKELNKSIDKLFK</sequence>
<dbReference type="STRING" id="163.SAMN04487775_108130"/>
<dbReference type="OrthoDB" id="362481at2"/>
<dbReference type="EMBL" id="FOFU01000001">
    <property type="protein sequence ID" value="SEP66793.1"/>
    <property type="molecule type" value="Genomic_DNA"/>
</dbReference>
<keyword evidence="2" id="KW-1185">Reference proteome</keyword>
<proteinExistence type="predicted"/>
<reference evidence="1 2" key="1">
    <citation type="submission" date="2016-10" db="EMBL/GenBank/DDBJ databases">
        <authorList>
            <person name="de Groot N.N."/>
        </authorList>
    </citation>
    <scope>NUCLEOTIDE SEQUENCE [LARGE SCALE GENOMIC DNA]</scope>
    <source>
        <strain evidence="1 2">B25</strain>
    </source>
</reference>
<gene>
    <name evidence="1" type="ORF">SAMN04487977_10161</name>
</gene>
<protein>
    <submittedName>
        <fullName evidence="1">Uncharacterized protein</fullName>
    </submittedName>
</protein>
<accession>A0A1H8ZRE9</accession>
<name>A0A1H8ZRE9_9SPIR</name>
<dbReference type="Proteomes" id="UP000182360">
    <property type="component" value="Unassembled WGS sequence"/>
</dbReference>
<evidence type="ECO:0000313" key="1">
    <source>
        <dbReference type="EMBL" id="SEP66793.1"/>
    </source>
</evidence>
<evidence type="ECO:0000313" key="2">
    <source>
        <dbReference type="Proteomes" id="UP000182360"/>
    </source>
</evidence>